<accession>A0ABQ1K903</accession>
<evidence type="ECO:0000313" key="4">
    <source>
        <dbReference type="EMBL" id="GGB91970.1"/>
    </source>
</evidence>
<dbReference type="Pfam" id="PF00258">
    <property type="entry name" value="Flavodoxin_1"/>
    <property type="match status" value="1"/>
</dbReference>
<dbReference type="SUPFAM" id="SSF52218">
    <property type="entry name" value="Flavoproteins"/>
    <property type="match status" value="1"/>
</dbReference>
<dbReference type="PANTHER" id="PTHR19384">
    <property type="entry name" value="NITRIC OXIDE SYNTHASE-RELATED"/>
    <property type="match status" value="1"/>
</dbReference>
<name>A0ABQ1K903_9GAMM</name>
<evidence type="ECO:0000313" key="5">
    <source>
        <dbReference type="Proteomes" id="UP000629025"/>
    </source>
</evidence>
<dbReference type="InterPro" id="IPR029039">
    <property type="entry name" value="Flavoprotein-like_sf"/>
</dbReference>
<reference evidence="5" key="1">
    <citation type="journal article" date="2019" name="Int. J. Syst. Evol. Microbiol.">
        <title>The Global Catalogue of Microorganisms (GCM) 10K type strain sequencing project: providing services to taxonomists for standard genome sequencing and annotation.</title>
        <authorList>
            <consortium name="The Broad Institute Genomics Platform"/>
            <consortium name="The Broad Institute Genome Sequencing Center for Infectious Disease"/>
            <person name="Wu L."/>
            <person name="Ma J."/>
        </authorList>
    </citation>
    <scope>NUCLEOTIDE SEQUENCE [LARGE SCALE GENOMIC DNA]</scope>
    <source>
        <strain evidence="5">CGMCC 1.15341</strain>
    </source>
</reference>
<dbReference type="EMBL" id="BMIJ01000003">
    <property type="protein sequence ID" value="GGB91970.1"/>
    <property type="molecule type" value="Genomic_DNA"/>
</dbReference>
<evidence type="ECO:0000259" key="3">
    <source>
        <dbReference type="PROSITE" id="PS50902"/>
    </source>
</evidence>
<keyword evidence="1" id="KW-0285">Flavoprotein</keyword>
<dbReference type="Gene3D" id="3.40.50.360">
    <property type="match status" value="1"/>
</dbReference>
<evidence type="ECO:0000256" key="2">
    <source>
        <dbReference type="ARBA" id="ARBA00022643"/>
    </source>
</evidence>
<organism evidence="4 5">
    <name type="scientific">Marinobacterium zhoushanense</name>
    <dbReference type="NCBI Taxonomy" id="1679163"/>
    <lineage>
        <taxon>Bacteria</taxon>
        <taxon>Pseudomonadati</taxon>
        <taxon>Pseudomonadota</taxon>
        <taxon>Gammaproteobacteria</taxon>
        <taxon>Oceanospirillales</taxon>
        <taxon>Oceanospirillaceae</taxon>
        <taxon>Marinobacterium</taxon>
    </lineage>
</organism>
<proteinExistence type="predicted"/>
<keyword evidence="5" id="KW-1185">Reference proteome</keyword>
<dbReference type="Proteomes" id="UP000629025">
    <property type="component" value="Unassembled WGS sequence"/>
</dbReference>
<gene>
    <name evidence="4" type="ORF">GCM10011352_17550</name>
</gene>
<dbReference type="PROSITE" id="PS50902">
    <property type="entry name" value="FLAVODOXIN_LIKE"/>
    <property type="match status" value="1"/>
</dbReference>
<sequence>MAKVQILVGTTNGKALQIAKVLGALLERLGHVARLNETPQAADLVQDLEEVLLICCSTTGDGELPRSLYPLYLALEDRSIDMRDRAFAVVALGDSRYRQFAQAGYMMENAFYLSGAKRIGEIFTLDAAHVANQPMAAAQWAQAWAQHLPEAS</sequence>
<feature type="domain" description="Flavodoxin-like" evidence="3">
    <location>
        <begin position="4"/>
        <end position="145"/>
    </location>
</feature>
<evidence type="ECO:0000256" key="1">
    <source>
        <dbReference type="ARBA" id="ARBA00022630"/>
    </source>
</evidence>
<dbReference type="InterPro" id="IPR008254">
    <property type="entry name" value="Flavodoxin/NO_synth"/>
</dbReference>
<keyword evidence="2" id="KW-0288">FMN</keyword>
<comment type="caution">
    <text evidence="4">The sequence shown here is derived from an EMBL/GenBank/DDBJ whole genome shotgun (WGS) entry which is preliminary data.</text>
</comment>
<protein>
    <submittedName>
        <fullName evidence="4">Flavodoxin</fullName>
    </submittedName>
</protein>
<dbReference type="RefSeq" id="WP_188747367.1">
    <property type="nucleotide sequence ID" value="NZ_BMIJ01000003.1"/>
</dbReference>